<dbReference type="EMBL" id="CP017813">
    <property type="protein sequence ID" value="APJ38532.1"/>
    <property type="molecule type" value="Genomic_DNA"/>
</dbReference>
<dbReference type="HAMAP" id="MF_00362">
    <property type="entry name" value="Ribosomal_uL10"/>
    <property type="match status" value="1"/>
</dbReference>
<comment type="function">
    <text evidence="5">Forms part of the ribosomal stalk, playing a central role in the interaction of the ribosome with GTP-bound translation factors.</text>
</comment>
<evidence type="ECO:0000313" key="6">
    <source>
        <dbReference type="EMBL" id="APJ38532.1"/>
    </source>
</evidence>
<evidence type="ECO:0000313" key="7">
    <source>
        <dbReference type="Proteomes" id="UP000184322"/>
    </source>
</evidence>
<evidence type="ECO:0000256" key="1">
    <source>
        <dbReference type="ARBA" id="ARBA00008889"/>
    </source>
</evidence>
<evidence type="ECO:0000256" key="4">
    <source>
        <dbReference type="ARBA" id="ARBA00035202"/>
    </source>
</evidence>
<dbReference type="CDD" id="cd05797">
    <property type="entry name" value="Ribosomal_L10"/>
    <property type="match status" value="1"/>
</dbReference>
<dbReference type="NCBIfam" id="NF000955">
    <property type="entry name" value="PRK00099.1-1"/>
    <property type="match status" value="1"/>
</dbReference>
<dbReference type="RefSeq" id="WP_073372535.1">
    <property type="nucleotide sequence ID" value="NZ_CP017813.1"/>
</dbReference>
<dbReference type="GO" id="GO:0006412">
    <property type="term" value="P:translation"/>
    <property type="evidence" value="ECO:0007669"/>
    <property type="project" value="UniProtKB-UniRule"/>
</dbReference>
<dbReference type="SUPFAM" id="SSF160369">
    <property type="entry name" value="Ribosomal protein L10-like"/>
    <property type="match status" value="1"/>
</dbReference>
<proteinExistence type="inferred from homology"/>
<gene>
    <name evidence="5" type="primary">rplJ</name>
    <name evidence="6" type="ORF">BLA55_02580</name>
</gene>
<dbReference type="PANTHER" id="PTHR11560">
    <property type="entry name" value="39S RIBOSOMAL PROTEIN L10, MITOCHONDRIAL"/>
    <property type="match status" value="1"/>
</dbReference>
<keyword evidence="2 5" id="KW-0689">Ribosomal protein</keyword>
<dbReference type="Gene3D" id="3.30.70.1730">
    <property type="match status" value="1"/>
</dbReference>
<dbReference type="STRING" id="48003.BLA55_02580"/>
<evidence type="ECO:0000256" key="5">
    <source>
        <dbReference type="HAMAP-Rule" id="MF_00362"/>
    </source>
</evidence>
<dbReference type="GO" id="GO:0070180">
    <property type="term" value="F:large ribosomal subunit rRNA binding"/>
    <property type="evidence" value="ECO:0007669"/>
    <property type="project" value="UniProtKB-UniRule"/>
</dbReference>
<sequence>MAESSLKIAKRHVVSEIKEKIQNSQALAFAEYRGLTVAELAELRKKAKELNVEVKVYKNRLFKIAADELGYGELSSHLVGPNIFAFSKDDQVSAAKLLVKFAADNKIMVVKAGTHEGVVVDAQGVNDVASLPSYDEALAILGRSLMSPLQLLALSLKLISEGKSE</sequence>
<keyword evidence="3 5" id="KW-0687">Ribonucleoprotein</keyword>
<keyword evidence="5" id="KW-0699">rRNA-binding</keyword>
<dbReference type="GO" id="GO:0005840">
    <property type="term" value="C:ribosome"/>
    <property type="evidence" value="ECO:0007669"/>
    <property type="project" value="UniProtKB-KW"/>
</dbReference>
<organism evidence="6 7">
    <name type="scientific">Mycoplasmopsis pullorum</name>
    <dbReference type="NCBI Taxonomy" id="48003"/>
    <lineage>
        <taxon>Bacteria</taxon>
        <taxon>Bacillati</taxon>
        <taxon>Mycoplasmatota</taxon>
        <taxon>Mycoplasmoidales</taxon>
        <taxon>Metamycoplasmataceae</taxon>
        <taxon>Mycoplasmopsis</taxon>
    </lineage>
</organism>
<accession>A0A1L4FSG8</accession>
<keyword evidence="5" id="KW-0694">RNA-binding</keyword>
<dbReference type="InterPro" id="IPR022973">
    <property type="entry name" value="Ribosomal_uL10_bac"/>
</dbReference>
<dbReference type="GO" id="GO:1990904">
    <property type="term" value="C:ribonucleoprotein complex"/>
    <property type="evidence" value="ECO:0007669"/>
    <property type="project" value="UniProtKB-KW"/>
</dbReference>
<comment type="similarity">
    <text evidence="1 5">Belongs to the universal ribosomal protein uL10 family.</text>
</comment>
<dbReference type="KEGG" id="mpul:BLA55_02580"/>
<dbReference type="InterPro" id="IPR001790">
    <property type="entry name" value="Ribosomal_uL10"/>
</dbReference>
<keyword evidence="7" id="KW-1185">Reference proteome</keyword>
<dbReference type="InterPro" id="IPR047865">
    <property type="entry name" value="Ribosomal_uL10_bac_type"/>
</dbReference>
<protein>
    <recommendedName>
        <fullName evidence="4 5">Large ribosomal subunit protein uL10</fullName>
    </recommendedName>
</protein>
<evidence type="ECO:0000256" key="2">
    <source>
        <dbReference type="ARBA" id="ARBA00022980"/>
    </source>
</evidence>
<dbReference type="GeneID" id="57134620"/>
<evidence type="ECO:0000256" key="3">
    <source>
        <dbReference type="ARBA" id="ARBA00023274"/>
    </source>
</evidence>
<name>A0A1L4FSG8_9BACT</name>
<comment type="subunit">
    <text evidence="5">Part of the ribosomal stalk of the 50S ribosomal subunit. The N-terminus interacts with L11 and the large rRNA to form the base of the stalk. The C-terminus forms an elongated spine to which L12 dimers bind in a sequential fashion forming a multimeric L10(L12)X complex.</text>
</comment>
<reference evidence="7" key="1">
    <citation type="submission" date="2016-10" db="EMBL/GenBank/DDBJ databases">
        <authorList>
            <person name="Beylefeld A."/>
            <person name="Abolnik C."/>
        </authorList>
    </citation>
    <scope>NUCLEOTIDE SEQUENCE [LARGE SCALE GENOMIC DNA]</scope>
    <source>
        <strain evidence="7">B359_6</strain>
    </source>
</reference>
<dbReference type="Pfam" id="PF00466">
    <property type="entry name" value="Ribosomal_L10"/>
    <property type="match status" value="1"/>
</dbReference>
<dbReference type="OrthoDB" id="9808307at2"/>
<dbReference type="AlphaFoldDB" id="A0A1L4FSG8"/>
<dbReference type="InterPro" id="IPR043141">
    <property type="entry name" value="Ribosomal_uL10-like_sf"/>
</dbReference>
<dbReference type="Proteomes" id="UP000184322">
    <property type="component" value="Chromosome"/>
</dbReference>